<dbReference type="RefSeq" id="WP_111959590.1">
    <property type="nucleotide sequence ID" value="NZ_BJYI01000004.1"/>
</dbReference>
<name>A0A511Y7X1_9FLAO</name>
<evidence type="ECO:0000313" key="1">
    <source>
        <dbReference type="EMBL" id="GEN71296.1"/>
    </source>
</evidence>
<dbReference type="EMBL" id="BJYI01000004">
    <property type="protein sequence ID" value="GEN71296.1"/>
    <property type="molecule type" value="Genomic_DNA"/>
</dbReference>
<reference evidence="1 2" key="1">
    <citation type="submission" date="2019-07" db="EMBL/GenBank/DDBJ databases">
        <title>Whole genome shotgun sequence of Chryseobacterium lathyri NBRC 105250.</title>
        <authorList>
            <person name="Hosoyama A."/>
            <person name="Uohara A."/>
            <person name="Ohji S."/>
            <person name="Ichikawa N."/>
        </authorList>
    </citation>
    <scope>NUCLEOTIDE SEQUENCE [LARGE SCALE GENOMIC DNA]</scope>
    <source>
        <strain evidence="1 2">NBRC 105250</strain>
    </source>
</reference>
<sequence>MEAFLNALKERAGFFLLQMGEFKPFRVLFRSGEVVDTVKAYETFSETQIYDFLIKEVKLDLADSEITASAIVLTGQSDGYDVVVIEIFRNRRKKYQVVFPYIINNGTIIFGPDLNQSYQTDKDW</sequence>
<accession>A0A511Y7X1</accession>
<organism evidence="1 2">
    <name type="scientific">Chryseobacterium lathyri</name>
    <dbReference type="NCBI Taxonomy" id="395933"/>
    <lineage>
        <taxon>Bacteria</taxon>
        <taxon>Pseudomonadati</taxon>
        <taxon>Bacteroidota</taxon>
        <taxon>Flavobacteriia</taxon>
        <taxon>Flavobacteriales</taxon>
        <taxon>Weeksellaceae</taxon>
        <taxon>Chryseobacterium group</taxon>
        <taxon>Chryseobacterium</taxon>
    </lineage>
</organism>
<gene>
    <name evidence="1" type="ORF">CLA01_13680</name>
</gene>
<dbReference type="Proteomes" id="UP000321150">
    <property type="component" value="Unassembled WGS sequence"/>
</dbReference>
<dbReference type="OrthoDB" id="1254345at2"/>
<protein>
    <submittedName>
        <fullName evidence="1">Uncharacterized protein</fullName>
    </submittedName>
</protein>
<comment type="caution">
    <text evidence="1">The sequence shown here is derived from an EMBL/GenBank/DDBJ whole genome shotgun (WGS) entry which is preliminary data.</text>
</comment>
<evidence type="ECO:0000313" key="2">
    <source>
        <dbReference type="Proteomes" id="UP000321150"/>
    </source>
</evidence>
<proteinExistence type="predicted"/>
<dbReference type="AlphaFoldDB" id="A0A511Y7X1"/>